<feature type="region of interest" description="Disordered" evidence="1">
    <location>
        <begin position="41"/>
        <end position="67"/>
    </location>
</feature>
<accession>A0A4Q7NNL0</accession>
<feature type="compositionally biased region" description="Low complexity" evidence="1">
    <location>
        <begin position="42"/>
        <end position="64"/>
    </location>
</feature>
<feature type="region of interest" description="Disordered" evidence="1">
    <location>
        <begin position="557"/>
        <end position="579"/>
    </location>
</feature>
<keyword evidence="3" id="KW-1185">Reference proteome</keyword>
<name>A0A4Q7NNL0_9ACTN</name>
<sequence>MSRYAWPRGPRGRRGRAAERLAWNAGRGIPRAVPGALPVQRSASAHPTAAHPAAAPSTAAPPTAGADLWQPLGPTGTLRGQTDGAPRVAGRVKDLAVSPDGTRVYAASALGGLWYSEDGGGHWRAVGPYSSTPQADVAPGSFTLSCGALHVEFGASAAADEVFVATGEGMPRRTVTDKGVGAHYGGVGVLHATGPAAAGPVVAWTHEAQPAGTYPGLRGAGSFALARDPATPGRLAAATMRGVHLRDPGTGAWSLLASPTWPVPAADGTTGLVATDVVWVPRAAGGSRLWVAVAGAGQPDTLQGLWLSTDGGATFARVPLGGAKLTAARIGLAAAPGNPEVLYVLASGPARLWRVDGDGAVRPVGPLPKDPNVFAKQGHYDLALAVDPADPLRVVIGGAGVTSPDGEWDAALWRFRLAASPPASGRWPSGLAGWTSWTGSGVHADVHRIRWSTPTGATASSVLVGCDGGVFRSDHDGDPGTYAARADGMQATEAGFVACHPTSDGPVLAGVQDNGTQLRVGESAWRLVHGGDGGGVAFHPLQGGRWVHQFTKADWGDEAHAMGPVPPEGSRSGDDVKEDAGSSFYSAPAVLATGSGVALAIGTTRVWLATGWGTAAFDRRPAWVTLPSGTNPRGTSGGRTKDVLPAGAGGPGDGVRALRWASADRLYAVTKGAVHVLQRPAAGSPWTRTTIDKRDDASPQDHLVSGRLPFEGTLNDLAVHDPARADLGSFYLATSEPVQPLWWFDGGPPRPGEPKSRGTFWPCELPTAPGAGAAPRPRAYAVVVDPDHPEVVYVGTALGAYRGRLSFTGTTPGWTWTLLDDGLPEAPVQDLAIGSWPLPQGGRLRLLRAALQARGAWELQLDRPVEQLTYLRVHPWDTRRGWPVDLTDPLPPRPGAQDPEWALDWAAARNRDFRTPRGAPAPHPDGTAVGTLLWHASPDVRVRPSGTVPLPAPSSLPWRAAPSDRFALWALQTALHGIDPLVVPDGRWSGPFQRRLRALRVSLGLSDAVLVDAALWGDAAVQAAWWSAPWATSAGPPTEGDLVERLVGMATPRPKGPTAPAQSPASVAVPGTTATIEVCLHARGAVPVAPADVGVALLVLDLPADPTTWGAGPVPGLAAAVATLLLPSPGPGVLVAMQAALAPWRPVSLTVQRPAAPVWAGAPQVVEFDLARVGGVGARQLLLAVVAGAGTPDVRSEPGHLVPTDLRDLVLRSPHVAARSIEWA</sequence>
<dbReference type="AlphaFoldDB" id="A0A4Q7NNL0"/>
<proteinExistence type="predicted"/>
<dbReference type="Proteomes" id="UP000293638">
    <property type="component" value="Unassembled WGS sequence"/>
</dbReference>
<evidence type="ECO:0000313" key="3">
    <source>
        <dbReference type="Proteomes" id="UP000293638"/>
    </source>
</evidence>
<reference evidence="2 3" key="1">
    <citation type="submission" date="2019-02" db="EMBL/GenBank/DDBJ databases">
        <title>Genomic Encyclopedia of Type Strains, Phase IV (KMG-IV): sequencing the most valuable type-strain genomes for metagenomic binning, comparative biology and taxonomic classification.</title>
        <authorList>
            <person name="Goeker M."/>
        </authorList>
    </citation>
    <scope>NUCLEOTIDE SEQUENCE [LARGE SCALE GENOMIC DNA]</scope>
    <source>
        <strain evidence="2 3">DSM 45622</strain>
    </source>
</reference>
<evidence type="ECO:0000313" key="2">
    <source>
        <dbReference type="EMBL" id="RZS86834.1"/>
    </source>
</evidence>
<gene>
    <name evidence="2" type="ORF">EV189_2250</name>
</gene>
<dbReference type="SUPFAM" id="SSF110296">
    <property type="entry name" value="Oligoxyloglucan reducing end-specific cellobiohydrolase"/>
    <property type="match status" value="1"/>
</dbReference>
<dbReference type="RefSeq" id="WP_130493051.1">
    <property type="nucleotide sequence ID" value="NZ_SGXD01000003.1"/>
</dbReference>
<dbReference type="EMBL" id="SGXD01000003">
    <property type="protein sequence ID" value="RZS86834.1"/>
    <property type="molecule type" value="Genomic_DNA"/>
</dbReference>
<dbReference type="InterPro" id="IPR015943">
    <property type="entry name" value="WD40/YVTN_repeat-like_dom_sf"/>
</dbReference>
<dbReference type="Gene3D" id="2.130.10.10">
    <property type="entry name" value="YVTN repeat-like/Quinoprotein amine dehydrogenase"/>
    <property type="match status" value="2"/>
</dbReference>
<evidence type="ECO:0000256" key="1">
    <source>
        <dbReference type="SAM" id="MobiDB-lite"/>
    </source>
</evidence>
<protein>
    <submittedName>
        <fullName evidence="2">Uncharacterized protein</fullName>
    </submittedName>
</protein>
<dbReference type="OrthoDB" id="9764804at2"/>
<organism evidence="2 3">
    <name type="scientific">Motilibacter rhizosphaerae</name>
    <dbReference type="NCBI Taxonomy" id="598652"/>
    <lineage>
        <taxon>Bacteria</taxon>
        <taxon>Bacillati</taxon>
        <taxon>Actinomycetota</taxon>
        <taxon>Actinomycetes</taxon>
        <taxon>Motilibacterales</taxon>
        <taxon>Motilibacteraceae</taxon>
        <taxon>Motilibacter</taxon>
    </lineage>
</organism>
<comment type="caution">
    <text evidence="2">The sequence shown here is derived from an EMBL/GenBank/DDBJ whole genome shotgun (WGS) entry which is preliminary data.</text>
</comment>
<feature type="region of interest" description="Disordered" evidence="1">
    <location>
        <begin position="626"/>
        <end position="648"/>
    </location>
</feature>